<evidence type="ECO:0000256" key="1">
    <source>
        <dbReference type="SAM" id="MobiDB-lite"/>
    </source>
</evidence>
<sequence length="974" mass="108620">MAFCKLGLPSAPFEVSHPNHIVISDLPIFLRNIGSYCTTTPQYSMLSALLQSQALSHEKTLRRISYLLRPARRFHFQKVNGLWGKPIASSLYHFKTRAGPRHANLYMPLAGVMSAVNSPGQARERYLCRIVTKSDYDYEFYEDRNDPSWTSVTGPHATAGSPYLSTSMPNATLKPRGHITCIACAQTLDMLTLVDLSWPCGPSLITNFEVSIDAGVYIGPKRTQLHNIPSLPHRSVIHSSLAVHNTGTIDTQLLYSHQLSRVMSSSRAPEPTRQRLIVPRALYLRIDDPIPGRLTCPPPSCYALRLIPKYKRLGDFFVRTNQDHHGRFWAQKVQKLLPSPPKRDINGSRQSLRLKTCLRLAWLWVHLERSSILNIIIFKPGTSQNKIYVALPMFPPVHMAWAHLLVVTIFFLADSPRRSVAQIIPTGHSNKSNFPHRRAGGLDVVEETNLERGSGVFLNLACGRFIQGNSIHRMRPKRLRGHRSIRGSNKNTSLPNAAAASTMKFLTTRLRSSAAHPARPSSVASGTITAALVNVQCPIYLCSPLPLIRACPPPLTHSNLLSGAVDAEGKWGPGKDRNGSFHLDILEDLGTKASRSNRARVNCPRQWADNAAETDAFLVFFHTCDCFHDTWQRHLHTMFEVCHFTIHKPAHLYHHHDVGVYSRLGAGRGTSAFCAFGGEAPKPYESLCSLRHRLPHHRRALPTPLSNRQLKVNHIGGHLHQQVQIHRSDTSPKLKQVANRLADTGRHGPFPTDVLSDRGRDLLEVVGMEPSLQKSLDIDICFTCACFDAGRHSVPKHPSSVEQDMKHQDRFIRYHHADNQPKTCGNHRTTHSRNKQKGQAESQTRPTERPSDKKTLLSRNETERLILLAPVLKPEWASRYIATPAAALMGTRLTPVPPYFAASMTIKHGRSVAKVSLQNSPSSQDVGKMDGQAGGKSIMLLSSSRLCNKAQDAMQNEETKSMDEYPSSSSNTPP</sequence>
<feature type="compositionally biased region" description="Basic and acidic residues" evidence="1">
    <location>
        <begin position="846"/>
        <end position="858"/>
    </location>
</feature>
<name>A0A9Q8SMH0_9PEZI</name>
<keyword evidence="3" id="KW-1185">Reference proteome</keyword>
<protein>
    <submittedName>
        <fullName evidence="2">Uncharacterized protein</fullName>
    </submittedName>
</protein>
<dbReference type="KEGG" id="clup:CLUP02_04636"/>
<feature type="region of interest" description="Disordered" evidence="1">
    <location>
        <begin position="817"/>
        <end position="858"/>
    </location>
</feature>
<accession>A0A9Q8SMH0</accession>
<evidence type="ECO:0000313" key="3">
    <source>
        <dbReference type="Proteomes" id="UP000830671"/>
    </source>
</evidence>
<evidence type="ECO:0000313" key="2">
    <source>
        <dbReference type="EMBL" id="UQC79157.1"/>
    </source>
</evidence>
<dbReference type="RefSeq" id="XP_049140790.1">
    <property type="nucleotide sequence ID" value="XM_049283647.1"/>
</dbReference>
<gene>
    <name evidence="2" type="ORF">CLUP02_04636</name>
</gene>
<dbReference type="GeneID" id="73338657"/>
<proteinExistence type="predicted"/>
<organism evidence="2 3">
    <name type="scientific">Colletotrichum lupini</name>
    <dbReference type="NCBI Taxonomy" id="145971"/>
    <lineage>
        <taxon>Eukaryota</taxon>
        <taxon>Fungi</taxon>
        <taxon>Dikarya</taxon>
        <taxon>Ascomycota</taxon>
        <taxon>Pezizomycotina</taxon>
        <taxon>Sordariomycetes</taxon>
        <taxon>Hypocreomycetidae</taxon>
        <taxon>Glomerellales</taxon>
        <taxon>Glomerellaceae</taxon>
        <taxon>Colletotrichum</taxon>
        <taxon>Colletotrichum acutatum species complex</taxon>
    </lineage>
</organism>
<dbReference type="AlphaFoldDB" id="A0A9Q8SMH0"/>
<reference evidence="2" key="1">
    <citation type="journal article" date="2021" name="Mol. Plant Microbe Interact.">
        <title>Complete Genome Sequence of the Plant-Pathogenic Fungus Colletotrichum lupini.</title>
        <authorList>
            <person name="Baroncelli R."/>
            <person name="Pensec F."/>
            <person name="Da Lio D."/>
            <person name="Boufleur T."/>
            <person name="Vicente I."/>
            <person name="Sarrocco S."/>
            <person name="Picot A."/>
            <person name="Baraldi E."/>
            <person name="Sukno S."/>
            <person name="Thon M."/>
            <person name="Le Floch G."/>
        </authorList>
    </citation>
    <scope>NUCLEOTIDE SEQUENCE</scope>
    <source>
        <strain evidence="2">IMI 504893</strain>
    </source>
</reference>
<dbReference type="Proteomes" id="UP000830671">
    <property type="component" value="Chromosome 2"/>
</dbReference>
<feature type="region of interest" description="Disordered" evidence="1">
    <location>
        <begin position="947"/>
        <end position="974"/>
    </location>
</feature>
<dbReference type="EMBL" id="CP019474">
    <property type="protein sequence ID" value="UQC79157.1"/>
    <property type="molecule type" value="Genomic_DNA"/>
</dbReference>